<dbReference type="Gene3D" id="3.40.50.720">
    <property type="entry name" value="NAD(P)-binding Rossmann-like Domain"/>
    <property type="match status" value="1"/>
</dbReference>
<feature type="transmembrane region" description="Helical" evidence="7">
    <location>
        <begin position="201"/>
        <end position="224"/>
    </location>
</feature>
<evidence type="ECO:0000256" key="6">
    <source>
        <dbReference type="SAM" id="MobiDB-lite"/>
    </source>
</evidence>
<keyword evidence="10" id="KW-1185">Reference proteome</keyword>
<evidence type="ECO:0000256" key="2">
    <source>
        <dbReference type="ARBA" id="ARBA00022475"/>
    </source>
</evidence>
<keyword evidence="2" id="KW-1003">Cell membrane</keyword>
<feature type="transmembrane region" description="Helical" evidence="7">
    <location>
        <begin position="22"/>
        <end position="48"/>
    </location>
</feature>
<evidence type="ECO:0000313" key="9">
    <source>
        <dbReference type="EMBL" id="MDV2477979.1"/>
    </source>
</evidence>
<sequence length="745" mass="77745">MPHPSPSAPVSPMRGNLTVPRIVFLVIAAASPLAAMVATLPLAFTLGAGSATPAMYLVAGTILLCFSVGYAAMSRRIVSAGGLYTYIAAGLGRTPAVAAGFVALLAYNALAVMLVATFSYFTHLVLDAAGIGLPWPAYAACAIALTGYLGYRRIDVSAKFLGLLVGAELLVLAVVDVVMVGHLGASAFPLEALNPVGIGQAALGLGLMFAFTSFLGFEAAALYGEESRNPRRTVPLATYTSIAVVAIFYGLTSWITVGAIGPADVRSAAAEQLGDLLLNLTAEHLGDGAAEVLTVLLLTSLFATLLACHNSTNRLVFALGRDGVLSRRFGQVHPRHNSPSRASLCQTTVNVVVIGAFALGGLDPYLTLSVSMSGLGTLGLVALQAVTAFAVLGFFRHRPDRDRLRTGIAPLSGGIGLCAAVILILVHYSDLTGVDNPVVNALPVTLVLAALAGVVRARRLRRRDPATYAAIGTHTTNDSEPTPPHRGDHQMTTANTELTALVVGGAGGMGRHAVRTLARLGAATRIVVADLNEDRARLVAAEIGSSAEAVRLDATDPDAMRTAFADCDVILNTMGPFARFGTPILRAALDAGCDYLDIDDDWQSTVEALEFDERARAEGRHVVIGLGASPGTTNMCARLAADRLDTVDDLFTGWSLASAVVEPEDNFPANGAAAAAEHWLLQCTGTIRAWEDGGPADIAPPRPRRIRLSRHRTGLRVHDGASGGSDAASRRARPAVQRQLAVRTG</sequence>
<evidence type="ECO:0000259" key="8">
    <source>
        <dbReference type="Pfam" id="PF03435"/>
    </source>
</evidence>
<feature type="transmembrane region" description="Helical" evidence="7">
    <location>
        <begin position="344"/>
        <end position="362"/>
    </location>
</feature>
<evidence type="ECO:0000256" key="7">
    <source>
        <dbReference type="SAM" id="Phobius"/>
    </source>
</evidence>
<dbReference type="Proteomes" id="UP001275440">
    <property type="component" value="Unassembled WGS sequence"/>
</dbReference>
<dbReference type="PANTHER" id="PTHR42770">
    <property type="entry name" value="AMINO ACID TRANSPORTER-RELATED"/>
    <property type="match status" value="1"/>
</dbReference>
<keyword evidence="5 7" id="KW-0472">Membrane</keyword>
<evidence type="ECO:0000256" key="5">
    <source>
        <dbReference type="ARBA" id="ARBA00023136"/>
    </source>
</evidence>
<feature type="transmembrane region" description="Helical" evidence="7">
    <location>
        <begin position="407"/>
        <end position="426"/>
    </location>
</feature>
<organism evidence="9 10">
    <name type="scientific">Rhodococcus zopfii</name>
    <dbReference type="NCBI Taxonomy" id="43772"/>
    <lineage>
        <taxon>Bacteria</taxon>
        <taxon>Bacillati</taxon>
        <taxon>Actinomycetota</taxon>
        <taxon>Actinomycetes</taxon>
        <taxon>Mycobacteriales</taxon>
        <taxon>Nocardiaceae</taxon>
        <taxon>Rhodococcus</taxon>
    </lineage>
</organism>
<protein>
    <submittedName>
        <fullName evidence="9">Amino acid permease</fullName>
    </submittedName>
</protein>
<dbReference type="InterPro" id="IPR005097">
    <property type="entry name" value="Sacchrp_dh_NADP-bd"/>
</dbReference>
<dbReference type="InterPro" id="IPR036291">
    <property type="entry name" value="NAD(P)-bd_dom_sf"/>
</dbReference>
<evidence type="ECO:0000256" key="3">
    <source>
        <dbReference type="ARBA" id="ARBA00022692"/>
    </source>
</evidence>
<dbReference type="InterPro" id="IPR050367">
    <property type="entry name" value="APC_superfamily"/>
</dbReference>
<dbReference type="Pfam" id="PF13520">
    <property type="entry name" value="AA_permease_2"/>
    <property type="match status" value="1"/>
</dbReference>
<gene>
    <name evidence="9" type="ORF">F8M49_25935</name>
</gene>
<dbReference type="Pfam" id="PF03435">
    <property type="entry name" value="Sacchrp_dh_NADP"/>
    <property type="match status" value="1"/>
</dbReference>
<name>A0ABU3WWK7_9NOCA</name>
<dbReference type="SUPFAM" id="SSF51735">
    <property type="entry name" value="NAD(P)-binding Rossmann-fold domains"/>
    <property type="match status" value="1"/>
</dbReference>
<comment type="caution">
    <text evidence="9">The sequence shown here is derived from an EMBL/GenBank/DDBJ whole genome shotgun (WGS) entry which is preliminary data.</text>
</comment>
<feature type="transmembrane region" description="Helical" evidence="7">
    <location>
        <begin position="236"/>
        <end position="257"/>
    </location>
</feature>
<evidence type="ECO:0000313" key="10">
    <source>
        <dbReference type="Proteomes" id="UP001275440"/>
    </source>
</evidence>
<evidence type="ECO:0000256" key="4">
    <source>
        <dbReference type="ARBA" id="ARBA00022989"/>
    </source>
</evidence>
<reference evidence="9 10" key="1">
    <citation type="submission" date="2019-10" db="EMBL/GenBank/DDBJ databases">
        <title>Draft Genome Assembly of Rhodococcus zopfii DSM44189.</title>
        <authorList>
            <person name="Sutton J.M."/>
            <person name="Akob D.M."/>
            <person name="Bushman T.J."/>
        </authorList>
    </citation>
    <scope>NUCLEOTIDE SEQUENCE [LARGE SCALE GENOMIC DNA]</scope>
    <source>
        <strain evidence="9 10">DSM 44189</strain>
    </source>
</reference>
<feature type="region of interest" description="Disordered" evidence="6">
    <location>
        <begin position="715"/>
        <end position="745"/>
    </location>
</feature>
<feature type="transmembrane region" description="Helical" evidence="7">
    <location>
        <begin position="160"/>
        <end position="181"/>
    </location>
</feature>
<dbReference type="PANTHER" id="PTHR42770:SF16">
    <property type="entry name" value="AMINO ACID PERMEASE"/>
    <property type="match status" value="1"/>
</dbReference>
<comment type="subcellular location">
    <subcellularLocation>
        <location evidence="1">Cell membrane</location>
        <topology evidence="1">Multi-pass membrane protein</topology>
    </subcellularLocation>
</comment>
<feature type="transmembrane region" description="Helical" evidence="7">
    <location>
        <begin position="54"/>
        <end position="73"/>
    </location>
</feature>
<feature type="transmembrane region" description="Helical" evidence="7">
    <location>
        <begin position="438"/>
        <end position="455"/>
    </location>
</feature>
<keyword evidence="4 7" id="KW-1133">Transmembrane helix</keyword>
<accession>A0ABU3WWK7</accession>
<dbReference type="Gene3D" id="1.20.1740.10">
    <property type="entry name" value="Amino acid/polyamine transporter I"/>
    <property type="match status" value="1"/>
</dbReference>
<dbReference type="InterPro" id="IPR002293">
    <property type="entry name" value="AA/rel_permease1"/>
</dbReference>
<keyword evidence="3 7" id="KW-0812">Transmembrane</keyword>
<feature type="domain" description="Saccharopine dehydrogenase NADP binding" evidence="8">
    <location>
        <begin position="502"/>
        <end position="600"/>
    </location>
</feature>
<proteinExistence type="predicted"/>
<dbReference type="Gene3D" id="3.30.360.10">
    <property type="entry name" value="Dihydrodipicolinate Reductase, domain 2"/>
    <property type="match status" value="1"/>
</dbReference>
<feature type="transmembrane region" description="Helical" evidence="7">
    <location>
        <begin position="374"/>
        <end position="395"/>
    </location>
</feature>
<dbReference type="EMBL" id="WBMO01000005">
    <property type="protein sequence ID" value="MDV2477979.1"/>
    <property type="molecule type" value="Genomic_DNA"/>
</dbReference>
<feature type="transmembrane region" description="Helical" evidence="7">
    <location>
        <begin position="94"/>
        <end position="121"/>
    </location>
</feature>
<feature type="transmembrane region" description="Helical" evidence="7">
    <location>
        <begin position="133"/>
        <end position="151"/>
    </location>
</feature>
<feature type="transmembrane region" description="Helical" evidence="7">
    <location>
        <begin position="288"/>
        <end position="308"/>
    </location>
</feature>
<evidence type="ECO:0000256" key="1">
    <source>
        <dbReference type="ARBA" id="ARBA00004651"/>
    </source>
</evidence>